<keyword evidence="1" id="KW-0812">Transmembrane</keyword>
<evidence type="ECO:0000313" key="4">
    <source>
        <dbReference type="Proteomes" id="UP001597349"/>
    </source>
</evidence>
<dbReference type="EMBL" id="JBHUGY010000039">
    <property type="protein sequence ID" value="MFD2056457.1"/>
    <property type="molecule type" value="Genomic_DNA"/>
</dbReference>
<keyword evidence="4" id="KW-1185">Reference proteome</keyword>
<protein>
    <submittedName>
        <fullName evidence="3">Uncharacterized protein</fullName>
    </submittedName>
</protein>
<sequence length="258" mass="28607">MGWLYRKIREFEWIVSLWALATTSPTFWLVVAAVAAVLTAVGSVLYDAASWINGYGRSGWILAVVAAIILVCGVIVSVTAAWRGIRSIRSGTRTPQSSEANGRAEARESARDETLRRIDRSIFLLLVSATDEGTHRALWKAYKALPERSSGDSDDALLRIANGLKGHESETGAALNGTRWWGEFSVAMADALYLADVELRTAKLPDGIHPMIYREYAIADRKREALKTFLENAISTSDNNRDYTLGMLRDQKKFHDKA</sequence>
<feature type="transmembrane region" description="Helical" evidence="1">
    <location>
        <begin position="12"/>
        <end position="40"/>
    </location>
</feature>
<evidence type="ECO:0000313" key="3">
    <source>
        <dbReference type="EMBL" id="MFD2056617.1"/>
    </source>
</evidence>
<accession>A0ABW4WM31</accession>
<reference evidence="4" key="2">
    <citation type="journal article" date="2019" name="Int. J. Syst. Evol. Microbiol.">
        <title>The Global Catalogue of Microorganisms (GCM) 10K type strain sequencing project: providing services to taxonomists for standard genome sequencing and annotation.</title>
        <authorList>
            <consortium name="The Broad Institute Genomics Platform"/>
            <consortium name="The Broad Institute Genome Sequencing Center for Infectious Disease"/>
            <person name="Wu L."/>
            <person name="Ma J."/>
        </authorList>
    </citation>
    <scope>NUCLEOTIDE SEQUENCE [LARGE SCALE GENOMIC DNA]</scope>
    <source>
        <strain evidence="4">CGMCC 1.16226</strain>
    </source>
</reference>
<evidence type="ECO:0000256" key="1">
    <source>
        <dbReference type="SAM" id="Phobius"/>
    </source>
</evidence>
<dbReference type="Proteomes" id="UP001597349">
    <property type="component" value="Unassembled WGS sequence"/>
</dbReference>
<reference evidence="3" key="1">
    <citation type="journal article" date="2014" name="Int. J. Syst. Evol. Microbiol.">
        <title>Complete genome of a new Firmicutes species belonging to the dominant human colonic microbiota ('Ruminococcus bicirculans') reveals two chromosomes and a selective capacity to utilize plant glucans.</title>
        <authorList>
            <consortium name="NISC Comparative Sequencing Program"/>
            <person name="Wegmann U."/>
            <person name="Louis P."/>
            <person name="Goesmann A."/>
            <person name="Henrissat B."/>
            <person name="Duncan S.H."/>
            <person name="Flint H.J."/>
        </authorList>
    </citation>
    <scope>NUCLEOTIDE SEQUENCE</scope>
    <source>
        <strain evidence="3">ICMP 19560</strain>
    </source>
</reference>
<name>A0ABW4WM31_9HYPH</name>
<gene>
    <name evidence="2" type="ORF">ACFSQT_26290</name>
    <name evidence="3" type="ORF">ACFSQT_27130</name>
</gene>
<organism evidence="3 4">
    <name type="scientific">Mesorhizobium calcicola</name>
    <dbReference type="NCBI Taxonomy" id="1300310"/>
    <lineage>
        <taxon>Bacteria</taxon>
        <taxon>Pseudomonadati</taxon>
        <taxon>Pseudomonadota</taxon>
        <taxon>Alphaproteobacteria</taxon>
        <taxon>Hyphomicrobiales</taxon>
        <taxon>Phyllobacteriaceae</taxon>
        <taxon>Mesorhizobium</taxon>
    </lineage>
</organism>
<evidence type="ECO:0000313" key="2">
    <source>
        <dbReference type="EMBL" id="MFD2056457.1"/>
    </source>
</evidence>
<keyword evidence="1" id="KW-0472">Membrane</keyword>
<reference evidence="3" key="3">
    <citation type="submission" date="2024-09" db="EMBL/GenBank/DDBJ databases">
        <authorList>
            <person name="Sun Q."/>
            <person name="Mori K."/>
        </authorList>
    </citation>
    <scope>NUCLEOTIDE SEQUENCE</scope>
    <source>
        <strain evidence="3">ICMP 19560</strain>
    </source>
</reference>
<dbReference type="RefSeq" id="WP_379023623.1">
    <property type="nucleotide sequence ID" value="NZ_JBHUGY010000039.1"/>
</dbReference>
<feature type="transmembrane region" description="Helical" evidence="1">
    <location>
        <begin position="60"/>
        <end position="82"/>
    </location>
</feature>
<comment type="caution">
    <text evidence="3">The sequence shown here is derived from an EMBL/GenBank/DDBJ whole genome shotgun (WGS) entry which is preliminary data.</text>
</comment>
<keyword evidence="1" id="KW-1133">Transmembrane helix</keyword>
<proteinExistence type="predicted"/>
<dbReference type="EMBL" id="JBHUGY010000044">
    <property type="protein sequence ID" value="MFD2056617.1"/>
    <property type="molecule type" value="Genomic_DNA"/>
</dbReference>